<evidence type="ECO:0000256" key="14">
    <source>
        <dbReference type="ARBA" id="ARBA00047700"/>
    </source>
</evidence>
<dbReference type="AlphaFoldDB" id="A0A0C2CXB4"/>
<evidence type="ECO:0000256" key="5">
    <source>
        <dbReference type="ARBA" id="ARBA00011996"/>
    </source>
</evidence>
<keyword evidence="12" id="KW-0460">Magnesium</keyword>
<proteinExistence type="inferred from homology"/>
<keyword evidence="7" id="KW-0808">Transferase</keyword>
<evidence type="ECO:0000313" key="16">
    <source>
        <dbReference type="EMBL" id="KIG12492.1"/>
    </source>
</evidence>
<dbReference type="InterPro" id="IPR002192">
    <property type="entry name" value="PPDK_AMP/ATP-bd"/>
</dbReference>
<evidence type="ECO:0000313" key="17">
    <source>
        <dbReference type="Proteomes" id="UP000031599"/>
    </source>
</evidence>
<evidence type="ECO:0000256" key="6">
    <source>
        <dbReference type="ARBA" id="ARBA00021623"/>
    </source>
</evidence>
<comment type="pathway">
    <text evidence="3">Carbohydrate biosynthesis; gluconeogenesis.</text>
</comment>
<comment type="function">
    <text evidence="2">Catalyzes the phosphorylation of pyruvate to phosphoenolpyruvate.</text>
</comment>
<evidence type="ECO:0000256" key="12">
    <source>
        <dbReference type="ARBA" id="ARBA00022842"/>
    </source>
</evidence>
<organism evidence="16 17">
    <name type="scientific">Enhygromyxa salina</name>
    <dbReference type="NCBI Taxonomy" id="215803"/>
    <lineage>
        <taxon>Bacteria</taxon>
        <taxon>Pseudomonadati</taxon>
        <taxon>Myxococcota</taxon>
        <taxon>Polyangia</taxon>
        <taxon>Nannocystales</taxon>
        <taxon>Nannocystaceae</taxon>
        <taxon>Enhygromyxa</taxon>
    </lineage>
</organism>
<dbReference type="Proteomes" id="UP000031599">
    <property type="component" value="Unassembled WGS sequence"/>
</dbReference>
<evidence type="ECO:0000256" key="9">
    <source>
        <dbReference type="ARBA" id="ARBA00022741"/>
    </source>
</evidence>
<protein>
    <recommendedName>
        <fullName evidence="6">Phosphoenolpyruvate synthase</fullName>
        <ecNumber evidence="5">2.7.9.2</ecNumber>
    </recommendedName>
    <alternativeName>
        <fullName evidence="13">Pyruvate, water dikinase</fullName>
    </alternativeName>
</protein>
<gene>
    <name evidence="16" type="ORF">DB30_01309</name>
</gene>
<keyword evidence="8" id="KW-0479">Metal-binding</keyword>
<dbReference type="Gene3D" id="3.30.1490.20">
    <property type="entry name" value="ATP-grasp fold, A domain"/>
    <property type="match status" value="1"/>
</dbReference>
<evidence type="ECO:0000256" key="8">
    <source>
        <dbReference type="ARBA" id="ARBA00022723"/>
    </source>
</evidence>
<reference evidence="16 17" key="1">
    <citation type="submission" date="2014-12" db="EMBL/GenBank/DDBJ databases">
        <title>Genome assembly of Enhygromyxa salina DSM 15201.</title>
        <authorList>
            <person name="Sharma G."/>
            <person name="Subramanian S."/>
        </authorList>
    </citation>
    <scope>NUCLEOTIDE SEQUENCE [LARGE SCALE GENOMIC DNA]</scope>
    <source>
        <strain evidence="16 17">DSM 15201</strain>
    </source>
</reference>
<evidence type="ECO:0000256" key="2">
    <source>
        <dbReference type="ARBA" id="ARBA00002988"/>
    </source>
</evidence>
<dbReference type="InterPro" id="IPR013815">
    <property type="entry name" value="ATP_grasp_subdomain_1"/>
</dbReference>
<dbReference type="Pfam" id="PF01326">
    <property type="entry name" value="PPDK_N"/>
    <property type="match status" value="1"/>
</dbReference>
<evidence type="ECO:0000256" key="7">
    <source>
        <dbReference type="ARBA" id="ARBA00022679"/>
    </source>
</evidence>
<dbReference type="GO" id="GO:0046872">
    <property type="term" value="F:metal ion binding"/>
    <property type="evidence" value="ECO:0007669"/>
    <property type="project" value="UniProtKB-KW"/>
</dbReference>
<dbReference type="GO" id="GO:0008986">
    <property type="term" value="F:pyruvate, water dikinase activity"/>
    <property type="evidence" value="ECO:0007669"/>
    <property type="project" value="UniProtKB-EC"/>
</dbReference>
<evidence type="ECO:0000256" key="11">
    <source>
        <dbReference type="ARBA" id="ARBA00022840"/>
    </source>
</evidence>
<comment type="cofactor">
    <cofactor evidence="1">
        <name>Mg(2+)</name>
        <dbReference type="ChEBI" id="CHEBI:18420"/>
    </cofactor>
</comment>
<dbReference type="PANTHER" id="PTHR43030">
    <property type="entry name" value="PHOSPHOENOLPYRUVATE SYNTHASE"/>
    <property type="match status" value="1"/>
</dbReference>
<dbReference type="EMBL" id="JMCC02000128">
    <property type="protein sequence ID" value="KIG12492.1"/>
    <property type="molecule type" value="Genomic_DNA"/>
</dbReference>
<keyword evidence="9" id="KW-0547">Nucleotide-binding</keyword>
<dbReference type="GO" id="GO:0005524">
    <property type="term" value="F:ATP binding"/>
    <property type="evidence" value="ECO:0007669"/>
    <property type="project" value="UniProtKB-KW"/>
</dbReference>
<evidence type="ECO:0000259" key="15">
    <source>
        <dbReference type="Pfam" id="PF01326"/>
    </source>
</evidence>
<accession>A0A0C2CXB4</accession>
<keyword evidence="11" id="KW-0067">ATP-binding</keyword>
<evidence type="ECO:0000256" key="13">
    <source>
        <dbReference type="ARBA" id="ARBA00033470"/>
    </source>
</evidence>
<dbReference type="EC" id="2.7.9.2" evidence="5"/>
<dbReference type="PANTHER" id="PTHR43030:SF1">
    <property type="entry name" value="PHOSPHOENOLPYRUVATE SYNTHASE"/>
    <property type="match status" value="1"/>
</dbReference>
<keyword evidence="10" id="KW-0418">Kinase</keyword>
<evidence type="ECO:0000256" key="4">
    <source>
        <dbReference type="ARBA" id="ARBA00007837"/>
    </source>
</evidence>
<dbReference type="SUPFAM" id="SSF56059">
    <property type="entry name" value="Glutathione synthetase ATP-binding domain-like"/>
    <property type="match status" value="1"/>
</dbReference>
<sequence>MLSGCGDPAPEQVCALTQAADYSQTFGCQGDFDLLAAKPLNSAKAGAVSAKTVVDTFDGQLYFQNSNEYAIHWEFAFEHLSGQGKPIVPQLGDFNQTEYYSPGRRFYLGALTYYGGPQKWTYEVSPYDTANADMIAAAYAKIRDNSFFGEDLYFHPTSEAVELEAQDLPEWVKIITTDELYADQEFQILNTGETYAKLVFVSAAQLDSALLTFRDLVVLDNVPNDITVVSGIITQAFQTPLSHINVLSQSRGTPNLGLKDAFTHEQLRPLEGKWVRFSVTADDWSIEEVTAAEADAWWEANRPEALGVPAKDLSVQALTDIEDVLDPMLDDKAAIDQAIPAFGGKTSNYAVLPKIGSNLNPPKAFAVPIFFYDQFLVENGFDLRIDQMLADDSFRQDAQTRQTMLAALRDDMLAAPLNAAFEAAMIAKLEAEYPGERMRFRSSTNAEDLEGFTGAGLYTSKSGYAVSLEDPFQAAVKEVWASVWYFRAFEEREYRGIEHTAVGMSLLVHRSFPDEEANGVALTANIFDQSGAEPGFYINVQTGGTSVVKPEPGYTSDQLIYHFDFPGQPVVYIAHSNLVAPGEDVLTNAQLYELGTALDSIHSYFAGIYAPDETGWYAMDVEFKFDDVDEYPEPILWIKQARPHPGLGK</sequence>
<dbReference type="InterPro" id="IPR006319">
    <property type="entry name" value="PEP_synth"/>
</dbReference>
<comment type="caution">
    <text evidence="16">The sequence shown here is derived from an EMBL/GenBank/DDBJ whole genome shotgun (WGS) entry which is preliminary data.</text>
</comment>
<evidence type="ECO:0000256" key="10">
    <source>
        <dbReference type="ARBA" id="ARBA00022777"/>
    </source>
</evidence>
<evidence type="ECO:0000256" key="1">
    <source>
        <dbReference type="ARBA" id="ARBA00001946"/>
    </source>
</evidence>
<feature type="domain" description="Pyruvate phosphate dikinase AMP/ATP-binding" evidence="15">
    <location>
        <begin position="341"/>
        <end position="643"/>
    </location>
</feature>
<name>A0A0C2CXB4_9BACT</name>
<comment type="similarity">
    <text evidence="4">Belongs to the PEP-utilizing enzyme family.</text>
</comment>
<comment type="catalytic activity">
    <reaction evidence="14">
        <text>pyruvate + ATP + H2O = phosphoenolpyruvate + AMP + phosphate + 2 H(+)</text>
        <dbReference type="Rhea" id="RHEA:11364"/>
        <dbReference type="ChEBI" id="CHEBI:15361"/>
        <dbReference type="ChEBI" id="CHEBI:15377"/>
        <dbReference type="ChEBI" id="CHEBI:15378"/>
        <dbReference type="ChEBI" id="CHEBI:30616"/>
        <dbReference type="ChEBI" id="CHEBI:43474"/>
        <dbReference type="ChEBI" id="CHEBI:58702"/>
        <dbReference type="ChEBI" id="CHEBI:456215"/>
        <dbReference type="EC" id="2.7.9.2"/>
    </reaction>
</comment>
<evidence type="ECO:0000256" key="3">
    <source>
        <dbReference type="ARBA" id="ARBA00004742"/>
    </source>
</evidence>